<proteinExistence type="predicted"/>
<protein>
    <submittedName>
        <fullName evidence="1">Uncharacterized protein</fullName>
    </submittedName>
</protein>
<gene>
    <name evidence="1" type="ORF">NK6_1338</name>
</gene>
<dbReference type="EMBL" id="AP014685">
    <property type="protein sequence ID" value="BAR54522.1"/>
    <property type="molecule type" value="Genomic_DNA"/>
</dbReference>
<name>A0A0E4FSY2_9BRAD</name>
<accession>A0A0E4FSY2</accession>
<evidence type="ECO:0000313" key="2">
    <source>
        <dbReference type="Proteomes" id="UP000063308"/>
    </source>
</evidence>
<evidence type="ECO:0000313" key="1">
    <source>
        <dbReference type="EMBL" id="BAR54522.1"/>
    </source>
</evidence>
<sequence length="36" mass="3933">MISLIVRAAPPRGAKLRPKPTSVLQQHGCFSALPKY</sequence>
<reference evidence="1 2" key="1">
    <citation type="submission" date="2014-11" db="EMBL/GenBank/DDBJ databases">
        <title>Symbiosis island explosion on the genome of extra-slow-growing strains of soybean bradyrhizobia with massive insertion sequences.</title>
        <authorList>
            <person name="Iida T."/>
            <person name="Minamisawa K."/>
        </authorList>
    </citation>
    <scope>NUCLEOTIDE SEQUENCE [LARGE SCALE GENOMIC DNA]</scope>
    <source>
        <strain evidence="1 2">NK6</strain>
    </source>
</reference>
<organism evidence="1 2">
    <name type="scientific">Bradyrhizobium diazoefficiens</name>
    <dbReference type="NCBI Taxonomy" id="1355477"/>
    <lineage>
        <taxon>Bacteria</taxon>
        <taxon>Pseudomonadati</taxon>
        <taxon>Pseudomonadota</taxon>
        <taxon>Alphaproteobacteria</taxon>
        <taxon>Hyphomicrobiales</taxon>
        <taxon>Nitrobacteraceae</taxon>
        <taxon>Bradyrhizobium</taxon>
    </lineage>
</organism>
<dbReference type="AlphaFoldDB" id="A0A0E4FSY2"/>
<dbReference type="Proteomes" id="UP000063308">
    <property type="component" value="Chromosome"/>
</dbReference>